<sequence length="674" mass="76058">MLNKLKFLTLLLIILGVSTSLNSQTNPKQIDPGLYGNFKVDNFDYEFGTTKLPSLPNSNKYDIRIRANARFPRGNGSFPLVVIMHGKHHTCYVTGNSKSFPIFPCDGPNSSSLGNSQEIPNHAGYDYLLDFLASHGYIAISIDTNDILTATHIERPDFSNTFRDESMKARAELLQQHLDIWKKINDTPGQFNNKIDFNNIVTVGHSRGGEGVVSHFIHNAKQKHPYNIKGVFAVAPTNYNNFSHPDMNYAVILPYCDGDLTDLPGLWNYDRQTEISNKPVHQILLKGANHNYFNTVWTPNLFPAGTTDDWEHFTKDSKEKGAFCGNDKNRFSASKQRNVLKAYLHSFLKKYINNDNQYSEPILGTNKSAPKSTQLGNNEVHISYQAPKHEKVLIHRVKDSQNSFNTSSGGRISHNELKLKVCANGCLSEGLDDHKSNFNQGLPRIIASWQNTKQAWLELSIPWRLRNISRYTHLTFRAGYTAQPPWKINNNGPNEFTIRITDTNGRTSETTVNKFSSALYAPPGMFGTVTPHNIANTVAIPMSAFKNINSRNITSIRFIFNHSISGEVHFTDVAFANYSNSSNRKFKETANTNDYNISDRLDLNIFPNPAKDLVNVNHNSTIENVSIVNLNGQILYKNEFKNSQNKQSIPVNNLARGVYLIVINNKHHRKLVLN</sequence>
<dbReference type="Pfam" id="PF18962">
    <property type="entry name" value="Por_Secre_tail"/>
    <property type="match status" value="1"/>
</dbReference>
<evidence type="ECO:0000313" key="4">
    <source>
        <dbReference type="EMBL" id="CAL2106664.1"/>
    </source>
</evidence>
<evidence type="ECO:0000256" key="2">
    <source>
        <dbReference type="SAM" id="SignalP"/>
    </source>
</evidence>
<keyword evidence="1 2" id="KW-0732">Signal</keyword>
<evidence type="ECO:0000259" key="3">
    <source>
        <dbReference type="Pfam" id="PF18962"/>
    </source>
</evidence>
<evidence type="ECO:0000313" key="5">
    <source>
        <dbReference type="Proteomes" id="UP001497602"/>
    </source>
</evidence>
<evidence type="ECO:0000256" key="1">
    <source>
        <dbReference type="ARBA" id="ARBA00022729"/>
    </source>
</evidence>
<organism evidence="4 5">
    <name type="scientific">Tenacibaculum vairaonense</name>
    <dbReference type="NCBI Taxonomy" id="3137860"/>
    <lineage>
        <taxon>Bacteria</taxon>
        <taxon>Pseudomonadati</taxon>
        <taxon>Bacteroidota</taxon>
        <taxon>Flavobacteriia</taxon>
        <taxon>Flavobacteriales</taxon>
        <taxon>Flavobacteriaceae</taxon>
        <taxon>Tenacibaculum</taxon>
    </lineage>
</organism>
<keyword evidence="5" id="KW-1185">Reference proteome</keyword>
<feature type="domain" description="Secretion system C-terminal sorting" evidence="3">
    <location>
        <begin position="605"/>
        <end position="670"/>
    </location>
</feature>
<dbReference type="InterPro" id="IPR029058">
    <property type="entry name" value="AB_hydrolase_fold"/>
</dbReference>
<proteinExistence type="predicted"/>
<dbReference type="RefSeq" id="WP_348738408.1">
    <property type="nucleotide sequence ID" value="NZ_CAXJRC010000019.1"/>
</dbReference>
<protein>
    <recommendedName>
        <fullName evidence="3">Secretion system C-terminal sorting domain-containing protein</fullName>
    </recommendedName>
</protein>
<dbReference type="InterPro" id="IPR026444">
    <property type="entry name" value="Secre_tail"/>
</dbReference>
<feature type="signal peptide" evidence="2">
    <location>
        <begin position="1"/>
        <end position="23"/>
    </location>
</feature>
<dbReference type="NCBIfam" id="TIGR04183">
    <property type="entry name" value="Por_Secre_tail"/>
    <property type="match status" value="1"/>
</dbReference>
<dbReference type="Gene3D" id="3.40.50.1820">
    <property type="entry name" value="alpha/beta hydrolase"/>
    <property type="match status" value="1"/>
</dbReference>
<reference evidence="4 5" key="1">
    <citation type="submission" date="2024-05" db="EMBL/GenBank/DDBJ databases">
        <authorList>
            <person name="Duchaud E."/>
        </authorList>
    </citation>
    <scope>NUCLEOTIDE SEQUENCE [LARGE SCALE GENOMIC DNA]</scope>
    <source>
        <strain evidence="4">Ena-SAMPLE-TAB-13-05-2024-13:56:06:370-140305</strain>
    </source>
</reference>
<accession>A0ABM9PLU5</accession>
<gene>
    <name evidence="4" type="ORF">T190115A13A_270021</name>
</gene>
<dbReference type="EMBL" id="CAXJRC010000019">
    <property type="protein sequence ID" value="CAL2106664.1"/>
    <property type="molecule type" value="Genomic_DNA"/>
</dbReference>
<dbReference type="SUPFAM" id="SSF53474">
    <property type="entry name" value="alpha/beta-Hydrolases"/>
    <property type="match status" value="1"/>
</dbReference>
<feature type="chain" id="PRO_5046104003" description="Secretion system C-terminal sorting domain-containing protein" evidence="2">
    <location>
        <begin position="24"/>
        <end position="674"/>
    </location>
</feature>
<name>A0ABM9PLU5_9FLAO</name>
<comment type="caution">
    <text evidence="4">The sequence shown here is derived from an EMBL/GenBank/DDBJ whole genome shotgun (WGS) entry which is preliminary data.</text>
</comment>
<dbReference type="Proteomes" id="UP001497602">
    <property type="component" value="Unassembled WGS sequence"/>
</dbReference>